<accession>A0A182V6N1</accession>
<dbReference type="STRING" id="30066.A0A182V6N1"/>
<dbReference type="Gene3D" id="2.40.10.10">
    <property type="entry name" value="Trypsin-like serine proteases"/>
    <property type="match status" value="1"/>
</dbReference>
<dbReference type="VEuPathDB" id="VectorBase:AMEM009745"/>
<dbReference type="InterPro" id="IPR051333">
    <property type="entry name" value="CLIP_Serine_Protease"/>
</dbReference>
<evidence type="ECO:0000256" key="1">
    <source>
        <dbReference type="ARBA" id="ARBA00024195"/>
    </source>
</evidence>
<evidence type="ECO:0000313" key="3">
    <source>
        <dbReference type="EnsemblMetazoa" id="AMEM009745-PA"/>
    </source>
</evidence>
<dbReference type="Pfam" id="PF00089">
    <property type="entry name" value="Trypsin"/>
    <property type="match status" value="1"/>
</dbReference>
<dbReference type="GO" id="GO:0006508">
    <property type="term" value="P:proteolysis"/>
    <property type="evidence" value="ECO:0007669"/>
    <property type="project" value="InterPro"/>
</dbReference>
<name>A0A182V6N1_ANOME</name>
<dbReference type="Proteomes" id="UP000075903">
    <property type="component" value="Unassembled WGS sequence"/>
</dbReference>
<dbReference type="SMART" id="SM00020">
    <property type="entry name" value="Tryp_SPc"/>
    <property type="match status" value="1"/>
</dbReference>
<proteinExistence type="inferred from homology"/>
<protein>
    <recommendedName>
        <fullName evidence="2">Peptidase S1 domain-containing protein</fullName>
    </recommendedName>
</protein>
<dbReference type="VEuPathDB" id="VectorBase:AMEM21_012911"/>
<dbReference type="PROSITE" id="PS50240">
    <property type="entry name" value="TRYPSIN_DOM"/>
    <property type="match status" value="1"/>
</dbReference>
<comment type="similarity">
    <text evidence="1">Belongs to the peptidase S1 family. CLIP subfamily.</text>
</comment>
<sequence>MPLLVTGRGMRLSTTEKARTSNCVYTPSGVISAALVTVHVGQIHPKQASAYAQTYGVREIVVHPGFSEASTGNDIALIKLTASITMTTEYVLPVCLWTMDSALELIVGRNGTVVGFGLTERRDVVSKEQLQQAAIGVVDAQTCIASDPAAFGTHLPVETFCGKGLQNGAGACNGDSGDGMFFEVSGRWFVRGLVARLKPVRGSDGLCDPLQYTVYTDVAKYVEWIKRYVDRRVLPVENEVLGMDYEEQLRRLFNFDSCGLKSSVALYGRHNLTLPWLGEVMVPPNEDSARCIVTLISDRYAVGPAHCLVGRT</sequence>
<dbReference type="PANTHER" id="PTHR24260">
    <property type="match status" value="1"/>
</dbReference>
<organism evidence="3 4">
    <name type="scientific">Anopheles merus</name>
    <name type="common">Mosquito</name>
    <dbReference type="NCBI Taxonomy" id="30066"/>
    <lineage>
        <taxon>Eukaryota</taxon>
        <taxon>Metazoa</taxon>
        <taxon>Ecdysozoa</taxon>
        <taxon>Arthropoda</taxon>
        <taxon>Hexapoda</taxon>
        <taxon>Insecta</taxon>
        <taxon>Pterygota</taxon>
        <taxon>Neoptera</taxon>
        <taxon>Endopterygota</taxon>
        <taxon>Diptera</taxon>
        <taxon>Nematocera</taxon>
        <taxon>Culicoidea</taxon>
        <taxon>Culicidae</taxon>
        <taxon>Anophelinae</taxon>
        <taxon>Anopheles</taxon>
    </lineage>
</organism>
<dbReference type="EnsemblMetazoa" id="AMEM009745-RA">
    <property type="protein sequence ID" value="AMEM009745-PA"/>
    <property type="gene ID" value="AMEM009745"/>
</dbReference>
<evidence type="ECO:0000313" key="4">
    <source>
        <dbReference type="Proteomes" id="UP000075903"/>
    </source>
</evidence>
<feature type="domain" description="Peptidase S1" evidence="2">
    <location>
        <begin position="1"/>
        <end position="230"/>
    </location>
</feature>
<evidence type="ECO:0000259" key="2">
    <source>
        <dbReference type="PROSITE" id="PS50240"/>
    </source>
</evidence>
<reference evidence="3" key="1">
    <citation type="submission" date="2020-05" db="UniProtKB">
        <authorList>
            <consortium name="EnsemblMetazoa"/>
        </authorList>
    </citation>
    <scope>IDENTIFICATION</scope>
    <source>
        <strain evidence="3">MAF</strain>
    </source>
</reference>
<dbReference type="AlphaFoldDB" id="A0A182V6N1"/>
<dbReference type="InterPro" id="IPR043504">
    <property type="entry name" value="Peptidase_S1_PA_chymotrypsin"/>
</dbReference>
<dbReference type="InterPro" id="IPR001254">
    <property type="entry name" value="Trypsin_dom"/>
</dbReference>
<dbReference type="GO" id="GO:0004252">
    <property type="term" value="F:serine-type endopeptidase activity"/>
    <property type="evidence" value="ECO:0007669"/>
    <property type="project" value="InterPro"/>
</dbReference>
<keyword evidence="4" id="KW-1185">Reference proteome</keyword>
<dbReference type="SUPFAM" id="SSF50494">
    <property type="entry name" value="Trypsin-like serine proteases"/>
    <property type="match status" value="1"/>
</dbReference>
<dbReference type="PANTHER" id="PTHR24260:SF136">
    <property type="entry name" value="GH08193P-RELATED"/>
    <property type="match status" value="1"/>
</dbReference>
<dbReference type="InterPro" id="IPR009003">
    <property type="entry name" value="Peptidase_S1_PA"/>
</dbReference>
<dbReference type="CDD" id="cd00190">
    <property type="entry name" value="Tryp_SPc"/>
    <property type="match status" value="1"/>
</dbReference>